<dbReference type="Proteomes" id="UP000265566">
    <property type="component" value="Chromosome 5"/>
</dbReference>
<organism evidence="2 3">
    <name type="scientific">Medicago truncatula</name>
    <name type="common">Barrel medic</name>
    <name type="synonym">Medicago tribuloides</name>
    <dbReference type="NCBI Taxonomy" id="3880"/>
    <lineage>
        <taxon>Eukaryota</taxon>
        <taxon>Viridiplantae</taxon>
        <taxon>Streptophyta</taxon>
        <taxon>Embryophyta</taxon>
        <taxon>Tracheophyta</taxon>
        <taxon>Spermatophyta</taxon>
        <taxon>Magnoliopsida</taxon>
        <taxon>eudicotyledons</taxon>
        <taxon>Gunneridae</taxon>
        <taxon>Pentapetalae</taxon>
        <taxon>rosids</taxon>
        <taxon>fabids</taxon>
        <taxon>Fabales</taxon>
        <taxon>Fabaceae</taxon>
        <taxon>Papilionoideae</taxon>
        <taxon>50 kb inversion clade</taxon>
        <taxon>NPAAA clade</taxon>
        <taxon>Hologalegina</taxon>
        <taxon>IRL clade</taxon>
        <taxon>Trifolieae</taxon>
        <taxon>Medicago</taxon>
    </lineage>
</organism>
<gene>
    <name evidence="2" type="ORF">MtrunA17_Chr5g0446241</name>
</gene>
<evidence type="ECO:0008006" key="4">
    <source>
        <dbReference type="Google" id="ProtNLM"/>
    </source>
</evidence>
<dbReference type="AlphaFoldDB" id="A0A396HZI8"/>
<dbReference type="Gramene" id="rna33578">
    <property type="protein sequence ID" value="RHN57981.1"/>
    <property type="gene ID" value="gene33578"/>
</dbReference>
<evidence type="ECO:0000313" key="3">
    <source>
        <dbReference type="Proteomes" id="UP000265566"/>
    </source>
</evidence>
<feature type="transmembrane region" description="Helical" evidence="1">
    <location>
        <begin position="47"/>
        <end position="67"/>
    </location>
</feature>
<proteinExistence type="predicted"/>
<evidence type="ECO:0000313" key="2">
    <source>
        <dbReference type="EMBL" id="RHN57981.1"/>
    </source>
</evidence>
<protein>
    <recommendedName>
        <fullName evidence="4">Transmembrane protein</fullName>
    </recommendedName>
</protein>
<accession>A0A396HZI8</accession>
<keyword evidence="1" id="KW-0812">Transmembrane</keyword>
<reference evidence="3" key="1">
    <citation type="journal article" date="2018" name="Nat. Plants">
        <title>Whole-genome landscape of Medicago truncatula symbiotic genes.</title>
        <authorList>
            <person name="Pecrix Y."/>
            <person name="Staton S.E."/>
            <person name="Sallet E."/>
            <person name="Lelandais-Briere C."/>
            <person name="Moreau S."/>
            <person name="Carrere S."/>
            <person name="Blein T."/>
            <person name="Jardinaud M.F."/>
            <person name="Latrasse D."/>
            <person name="Zouine M."/>
            <person name="Zahm M."/>
            <person name="Kreplak J."/>
            <person name="Mayjonade B."/>
            <person name="Satge C."/>
            <person name="Perez M."/>
            <person name="Cauet S."/>
            <person name="Marande W."/>
            <person name="Chantry-Darmon C."/>
            <person name="Lopez-Roques C."/>
            <person name="Bouchez O."/>
            <person name="Berard A."/>
            <person name="Debelle F."/>
            <person name="Munos S."/>
            <person name="Bendahmane A."/>
            <person name="Berges H."/>
            <person name="Niebel A."/>
            <person name="Buitink J."/>
            <person name="Frugier F."/>
            <person name="Benhamed M."/>
            <person name="Crespi M."/>
            <person name="Gouzy J."/>
            <person name="Gamas P."/>
        </authorList>
    </citation>
    <scope>NUCLEOTIDE SEQUENCE [LARGE SCALE GENOMIC DNA]</scope>
    <source>
        <strain evidence="3">cv. Jemalong A17</strain>
    </source>
</reference>
<keyword evidence="1" id="KW-1133">Transmembrane helix</keyword>
<evidence type="ECO:0000256" key="1">
    <source>
        <dbReference type="SAM" id="Phobius"/>
    </source>
</evidence>
<sequence length="72" mass="9078">MFLSLFFIWNIYLSLSLLYIYCNMYFISETIFEHLFTDNFCDNFFSHTYNIFYFISLLFWFPCKYLFFLCKL</sequence>
<name>A0A396HZI8_MEDTR</name>
<comment type="caution">
    <text evidence="2">The sequence shown here is derived from an EMBL/GenBank/DDBJ whole genome shotgun (WGS) entry which is preliminary data.</text>
</comment>
<feature type="transmembrane region" description="Helical" evidence="1">
    <location>
        <begin position="7"/>
        <end position="27"/>
    </location>
</feature>
<keyword evidence="1" id="KW-0472">Membrane</keyword>
<dbReference type="EMBL" id="PSQE01000005">
    <property type="protein sequence ID" value="RHN57981.1"/>
    <property type="molecule type" value="Genomic_DNA"/>
</dbReference>